<keyword evidence="2" id="KW-1185">Reference proteome</keyword>
<evidence type="ECO:0000313" key="1">
    <source>
        <dbReference type="EMBL" id="KAF7844715.1"/>
    </source>
</evidence>
<accession>A0A834XHW0</accession>
<organism evidence="1 2">
    <name type="scientific">Senna tora</name>
    <dbReference type="NCBI Taxonomy" id="362788"/>
    <lineage>
        <taxon>Eukaryota</taxon>
        <taxon>Viridiplantae</taxon>
        <taxon>Streptophyta</taxon>
        <taxon>Embryophyta</taxon>
        <taxon>Tracheophyta</taxon>
        <taxon>Spermatophyta</taxon>
        <taxon>Magnoliopsida</taxon>
        <taxon>eudicotyledons</taxon>
        <taxon>Gunneridae</taxon>
        <taxon>Pentapetalae</taxon>
        <taxon>rosids</taxon>
        <taxon>fabids</taxon>
        <taxon>Fabales</taxon>
        <taxon>Fabaceae</taxon>
        <taxon>Caesalpinioideae</taxon>
        <taxon>Cassia clade</taxon>
        <taxon>Senna</taxon>
    </lineage>
</organism>
<protein>
    <submittedName>
        <fullName evidence="1">Uncharacterized protein</fullName>
    </submittedName>
</protein>
<evidence type="ECO:0000313" key="2">
    <source>
        <dbReference type="Proteomes" id="UP000634136"/>
    </source>
</evidence>
<sequence>MAAGASGGGRRQFSAVRVSDEDCVNPVRVALNSSQKLDDFSTFV</sequence>
<comment type="caution">
    <text evidence="1">The sequence shown here is derived from an EMBL/GenBank/DDBJ whole genome shotgun (WGS) entry which is preliminary data.</text>
</comment>
<proteinExistence type="predicted"/>
<name>A0A834XHW0_9FABA</name>
<dbReference type="AlphaFoldDB" id="A0A834XHW0"/>
<dbReference type="Proteomes" id="UP000634136">
    <property type="component" value="Unassembled WGS sequence"/>
</dbReference>
<gene>
    <name evidence="1" type="ORF">G2W53_001620</name>
</gene>
<dbReference type="EMBL" id="JAAIUW010000001">
    <property type="protein sequence ID" value="KAF7844715.1"/>
    <property type="molecule type" value="Genomic_DNA"/>
</dbReference>
<reference evidence="1" key="1">
    <citation type="submission" date="2020-09" db="EMBL/GenBank/DDBJ databases">
        <title>Genome-Enabled Discovery of Anthraquinone Biosynthesis in Senna tora.</title>
        <authorList>
            <person name="Kang S.-H."/>
            <person name="Pandey R.P."/>
            <person name="Lee C.-M."/>
            <person name="Sim J.-S."/>
            <person name="Jeong J.-T."/>
            <person name="Choi B.-S."/>
            <person name="Jung M."/>
            <person name="Ginzburg D."/>
            <person name="Zhao K."/>
            <person name="Won S.Y."/>
            <person name="Oh T.-J."/>
            <person name="Yu Y."/>
            <person name="Kim N.-H."/>
            <person name="Lee O.R."/>
            <person name="Lee T.-H."/>
            <person name="Bashyal P."/>
            <person name="Kim T.-S."/>
            <person name="Lee W.-H."/>
            <person name="Kawkins C."/>
            <person name="Kim C.-K."/>
            <person name="Kim J.S."/>
            <person name="Ahn B.O."/>
            <person name="Rhee S.Y."/>
            <person name="Sohng J.K."/>
        </authorList>
    </citation>
    <scope>NUCLEOTIDE SEQUENCE</scope>
    <source>
        <tissue evidence="1">Leaf</tissue>
    </source>
</reference>